<name>A0AAD8GXP0_9APIA</name>
<protein>
    <submittedName>
        <fullName evidence="2">Uncharacterized protein</fullName>
    </submittedName>
</protein>
<keyword evidence="3" id="KW-1185">Reference proteome</keyword>
<evidence type="ECO:0000256" key="1">
    <source>
        <dbReference type="SAM" id="MobiDB-lite"/>
    </source>
</evidence>
<dbReference type="Proteomes" id="UP001237642">
    <property type="component" value="Unassembled WGS sequence"/>
</dbReference>
<organism evidence="2 3">
    <name type="scientific">Heracleum sosnowskyi</name>
    <dbReference type="NCBI Taxonomy" id="360622"/>
    <lineage>
        <taxon>Eukaryota</taxon>
        <taxon>Viridiplantae</taxon>
        <taxon>Streptophyta</taxon>
        <taxon>Embryophyta</taxon>
        <taxon>Tracheophyta</taxon>
        <taxon>Spermatophyta</taxon>
        <taxon>Magnoliopsida</taxon>
        <taxon>eudicotyledons</taxon>
        <taxon>Gunneridae</taxon>
        <taxon>Pentapetalae</taxon>
        <taxon>asterids</taxon>
        <taxon>campanulids</taxon>
        <taxon>Apiales</taxon>
        <taxon>Apiaceae</taxon>
        <taxon>Apioideae</taxon>
        <taxon>apioid superclade</taxon>
        <taxon>Tordylieae</taxon>
        <taxon>Tordyliinae</taxon>
        <taxon>Heracleum</taxon>
    </lineage>
</organism>
<reference evidence="2" key="1">
    <citation type="submission" date="2023-02" db="EMBL/GenBank/DDBJ databases">
        <title>Genome of toxic invasive species Heracleum sosnowskyi carries increased number of genes despite the absence of recent whole-genome duplications.</title>
        <authorList>
            <person name="Schelkunov M."/>
            <person name="Shtratnikova V."/>
            <person name="Makarenko M."/>
            <person name="Klepikova A."/>
            <person name="Omelchenko D."/>
            <person name="Novikova G."/>
            <person name="Obukhova E."/>
            <person name="Bogdanov V."/>
            <person name="Penin A."/>
            <person name="Logacheva M."/>
        </authorList>
    </citation>
    <scope>NUCLEOTIDE SEQUENCE</scope>
    <source>
        <strain evidence="2">Hsosn_3</strain>
        <tissue evidence="2">Leaf</tissue>
    </source>
</reference>
<accession>A0AAD8GXP0</accession>
<evidence type="ECO:0000313" key="2">
    <source>
        <dbReference type="EMBL" id="KAK1357232.1"/>
    </source>
</evidence>
<feature type="region of interest" description="Disordered" evidence="1">
    <location>
        <begin position="145"/>
        <end position="164"/>
    </location>
</feature>
<proteinExistence type="predicted"/>
<sequence length="184" mass="21598">MGNYCDDSMWWDELVCPPLEDYAFVFDTNFKLDNGIFDDLMLEIEEEENDEIIKEYFEEDDELDKMVAAYHKRKADNELRLEGKVTRHCGNHGKEKELPDLDEAEIEAIPEGTKELVEKKDKKRKMVDHSDCEPMQQREMTKLDCGNRIVAGNKRKDDPINQLKTDDYDSKLEASTQKLHKAYQ</sequence>
<feature type="compositionally biased region" description="Basic and acidic residues" evidence="1">
    <location>
        <begin position="154"/>
        <end position="164"/>
    </location>
</feature>
<comment type="caution">
    <text evidence="2">The sequence shown here is derived from an EMBL/GenBank/DDBJ whole genome shotgun (WGS) entry which is preliminary data.</text>
</comment>
<dbReference type="EMBL" id="JAUIZM010000011">
    <property type="protein sequence ID" value="KAK1357232.1"/>
    <property type="molecule type" value="Genomic_DNA"/>
</dbReference>
<gene>
    <name evidence="2" type="ORF">POM88_050488</name>
</gene>
<evidence type="ECO:0000313" key="3">
    <source>
        <dbReference type="Proteomes" id="UP001237642"/>
    </source>
</evidence>
<dbReference type="AlphaFoldDB" id="A0AAD8GXP0"/>
<reference evidence="2" key="2">
    <citation type="submission" date="2023-05" db="EMBL/GenBank/DDBJ databases">
        <authorList>
            <person name="Schelkunov M.I."/>
        </authorList>
    </citation>
    <scope>NUCLEOTIDE SEQUENCE</scope>
    <source>
        <strain evidence="2">Hsosn_3</strain>
        <tissue evidence="2">Leaf</tissue>
    </source>
</reference>